<dbReference type="Gene3D" id="3.30.420.300">
    <property type="entry name" value="2-keto-3-deoxy-galactonokinase, substrate binding domain"/>
    <property type="match status" value="1"/>
</dbReference>
<organism evidence="1 2">
    <name type="scientific">Budvicia aquatica</name>
    <dbReference type="NCBI Taxonomy" id="82979"/>
    <lineage>
        <taxon>Bacteria</taxon>
        <taxon>Pseudomonadati</taxon>
        <taxon>Pseudomonadota</taxon>
        <taxon>Gammaproteobacteria</taxon>
        <taxon>Enterobacterales</taxon>
        <taxon>Budviciaceae</taxon>
        <taxon>Budvicia</taxon>
    </lineage>
</organism>
<reference evidence="1 2" key="1">
    <citation type="submission" date="2019-03" db="EMBL/GenBank/DDBJ databases">
        <authorList>
            <consortium name="Pathogen Informatics"/>
        </authorList>
    </citation>
    <scope>NUCLEOTIDE SEQUENCE [LARGE SCALE GENOMIC DNA]</scope>
    <source>
        <strain evidence="1 2">NCTC12282</strain>
    </source>
</reference>
<keyword evidence="1" id="KW-0808">Transferase</keyword>
<dbReference type="EMBL" id="CAADJA010000002">
    <property type="protein sequence ID" value="VFS46648.1"/>
    <property type="molecule type" value="Genomic_DNA"/>
</dbReference>
<dbReference type="GO" id="GO:0034194">
    <property type="term" value="P:D-galactonate catabolic process"/>
    <property type="evidence" value="ECO:0007669"/>
    <property type="project" value="InterPro"/>
</dbReference>
<evidence type="ECO:0000313" key="2">
    <source>
        <dbReference type="Proteomes" id="UP000373449"/>
    </source>
</evidence>
<dbReference type="Proteomes" id="UP000373449">
    <property type="component" value="Unassembled WGS sequence"/>
</dbReference>
<dbReference type="InterPro" id="IPR007729">
    <property type="entry name" value="DGOK"/>
</dbReference>
<dbReference type="Pfam" id="PF05035">
    <property type="entry name" value="DGOK"/>
    <property type="match status" value="1"/>
</dbReference>
<dbReference type="RefSeq" id="WP_134530989.1">
    <property type="nucleotide sequence ID" value="NZ_CAADJA010000002.1"/>
</dbReference>
<dbReference type="InterPro" id="IPR042258">
    <property type="entry name" value="DGOK_N"/>
</dbReference>
<proteinExistence type="predicted"/>
<accession>A0A484ZER2</accession>
<gene>
    <name evidence="1" type="ORF">NCTC12282_01566</name>
</gene>
<protein>
    <submittedName>
        <fullName evidence="1">2-keto-3-deoxy-galactonokinase</fullName>
    </submittedName>
</protein>
<dbReference type="AlphaFoldDB" id="A0A484ZER2"/>
<sequence length="93" mass="9840">MFIVTIDSGTTNTRVRVCKGNTVIAEASGAVGVRDTAITGSQCVLVQGVRDVLCQALSQANVNVECDEMQILASGMITSNMGLCEIFPYLSPR</sequence>
<evidence type="ECO:0000313" key="1">
    <source>
        <dbReference type="EMBL" id="VFS46648.1"/>
    </source>
</evidence>
<dbReference type="GO" id="GO:0008671">
    <property type="term" value="F:2-dehydro-3-deoxygalactonokinase activity"/>
    <property type="evidence" value="ECO:0007669"/>
    <property type="project" value="InterPro"/>
</dbReference>
<keyword evidence="1" id="KW-0418">Kinase</keyword>
<name>A0A484ZER2_9GAMM</name>